<dbReference type="AlphaFoldDB" id="A0AB35C0P9"/>
<evidence type="ECO:0000313" key="2">
    <source>
        <dbReference type="Proteomes" id="UP000680020"/>
    </source>
</evidence>
<dbReference type="InterPro" id="IPR038765">
    <property type="entry name" value="Papain-like_cys_pep_sf"/>
</dbReference>
<evidence type="ECO:0000313" key="1">
    <source>
        <dbReference type="EMBL" id="MBS7824355.1"/>
    </source>
</evidence>
<dbReference type="EMBL" id="JAGIBU010000002">
    <property type="protein sequence ID" value="MBS7824355.1"/>
    <property type="molecule type" value="Genomic_DNA"/>
</dbReference>
<comment type="caution">
    <text evidence="1">The sequence shown here is derived from an EMBL/GenBank/DDBJ whole genome shotgun (WGS) entry which is preliminary data.</text>
</comment>
<gene>
    <name evidence="1" type="ORF">J7561_03945</name>
</gene>
<proteinExistence type="predicted"/>
<sequence length="198" mass="22119">MIIASWIKISVVSLTALFLCPSVSAKTLALGDIVLRTGNNVDSLIIQKLSGGRFSHIGIITDLNPVMVTHSTTDDDPKHLNQVITTPLPDFLAAHMAKDYVIVRPAFLSESERAQLSHHIKKQLGSPYVLKARTEENLYCTTLIEQPLMSLKPELKLTWQSIDVGPFQGQYLFPDAFLQLPNMMIVDEFSEERENSVQ</sequence>
<name>A0AB35C0P9_9GAMM</name>
<protein>
    <recommendedName>
        <fullName evidence="3">Permuted papain-like amidase YaeF/Yiix C92 family enzyme</fullName>
    </recommendedName>
</protein>
<organism evidence="1 2">
    <name type="scientific">Wohlfahrtiimonas chitiniclastica</name>
    <dbReference type="NCBI Taxonomy" id="400946"/>
    <lineage>
        <taxon>Bacteria</taxon>
        <taxon>Pseudomonadati</taxon>
        <taxon>Pseudomonadota</taxon>
        <taxon>Gammaproteobacteria</taxon>
        <taxon>Cardiobacteriales</taxon>
        <taxon>Ignatzschineriaceae</taxon>
        <taxon>Wohlfahrtiimonas</taxon>
    </lineage>
</organism>
<accession>A0AB35C0P9</accession>
<evidence type="ECO:0008006" key="3">
    <source>
        <dbReference type="Google" id="ProtNLM"/>
    </source>
</evidence>
<dbReference type="SUPFAM" id="SSF54001">
    <property type="entry name" value="Cysteine proteinases"/>
    <property type="match status" value="1"/>
</dbReference>
<dbReference type="Gene3D" id="3.90.1720.10">
    <property type="entry name" value="endopeptidase domain like (from Nostoc punctiforme)"/>
    <property type="match status" value="1"/>
</dbReference>
<reference evidence="1" key="1">
    <citation type="submission" date="2021-03" db="EMBL/GenBank/DDBJ databases">
        <title>Identification and antibiotic profiling of Wohlfahrtiimonas chitiniclastica, an underestimated human pathogen.</title>
        <authorList>
            <person name="Kopf A."/>
            <person name="Bunk B."/>
            <person name="Coldewey S."/>
            <person name="Gunzer F."/>
            <person name="Riedel T."/>
            <person name="Schroettner P."/>
        </authorList>
    </citation>
    <scope>NUCLEOTIDE SEQUENCE</scope>
    <source>
        <strain evidence="1">DSM 100917</strain>
    </source>
</reference>
<dbReference type="Proteomes" id="UP000680020">
    <property type="component" value="Unassembled WGS sequence"/>
</dbReference>
<dbReference type="RefSeq" id="WP_213403589.1">
    <property type="nucleotide sequence ID" value="NZ_JAGIBT010000002.1"/>
</dbReference>